<dbReference type="InterPro" id="IPR017853">
    <property type="entry name" value="GH"/>
</dbReference>
<dbReference type="GO" id="GO:0016787">
    <property type="term" value="F:hydrolase activity"/>
    <property type="evidence" value="ECO:0007669"/>
    <property type="project" value="UniProtKB-KW"/>
</dbReference>
<protein>
    <submittedName>
        <fullName evidence="6">Glycoside hydrolase family 5 protein</fullName>
    </submittedName>
</protein>
<evidence type="ECO:0000256" key="3">
    <source>
        <dbReference type="ARBA" id="ARBA00023295"/>
    </source>
</evidence>
<feature type="domain" description="Glycoside hydrolase family 5" evidence="5">
    <location>
        <begin position="153"/>
        <end position="430"/>
    </location>
</feature>
<dbReference type="PANTHER" id="PTHR31297">
    <property type="entry name" value="GLUCAN ENDO-1,6-BETA-GLUCOSIDASE B"/>
    <property type="match status" value="1"/>
</dbReference>
<dbReference type="RefSeq" id="WP_341699587.1">
    <property type="nucleotide sequence ID" value="NZ_JBBYHU010000006.1"/>
</dbReference>
<reference evidence="6 7" key="1">
    <citation type="submission" date="2024-04" db="EMBL/GenBank/DDBJ databases">
        <title>Flavobacterium sp. DGU99 16S ribosomal RNA gene Genome sequencing and assembly.</title>
        <authorList>
            <person name="Park S."/>
        </authorList>
    </citation>
    <scope>NUCLEOTIDE SEQUENCE [LARGE SCALE GENOMIC DNA]</scope>
    <source>
        <strain evidence="6 7">DGU99</strain>
    </source>
</reference>
<evidence type="ECO:0000256" key="4">
    <source>
        <dbReference type="RuleBase" id="RU361153"/>
    </source>
</evidence>
<keyword evidence="3 4" id="KW-0326">Glycosidase</keyword>
<evidence type="ECO:0000256" key="1">
    <source>
        <dbReference type="ARBA" id="ARBA00022729"/>
    </source>
</evidence>
<comment type="caution">
    <text evidence="6">The sequence shown here is derived from an EMBL/GenBank/DDBJ whole genome shotgun (WGS) entry which is preliminary data.</text>
</comment>
<proteinExistence type="inferred from homology"/>
<keyword evidence="1" id="KW-0732">Signal</keyword>
<dbReference type="Gene3D" id="3.20.20.80">
    <property type="entry name" value="Glycosidases"/>
    <property type="match status" value="1"/>
</dbReference>
<comment type="similarity">
    <text evidence="4">Belongs to the glycosyl hydrolase 5 (cellulase A) family.</text>
</comment>
<dbReference type="InterPro" id="IPR050386">
    <property type="entry name" value="Glycosyl_hydrolase_5"/>
</dbReference>
<sequence>MKKISYLLLGFVALLLSCSKDDSGDIPSSAPSDLKITSEIIGTSTDKPNGNGSGMVKFKATATNATTYQIQVDGKTQTMPNGELTYTFTTAGTNTYNVTVTAYNNGKNTKTTTSVSVYVIVGEYATNIIKAMGPGFNLGNTFENGINATSIASIKSIIDLYVGAGMKHIRIPVSWAQSVSGSTLANTSTGRVDYTHSRFLELKAAIDYALSKNLYVVINTHHEHWLKDNYDGSAAYDTKFSNIWTDIANYFKNYSNKLIFEVLNEPEGALGQWGTNVLPTNTQAITYTRKVNLVGYNAIRATGGANTTRVIMVSPNGQGNQGMIDEVYPNKSSLPGLGADKYLAIQVHTYDPWAFCGQTGSDSAYPGASSIAAAINKVAAHAALIEIPINYGEFGVGRTSADRNTSVVHEYYRTIKTTTLANNMSFTVWDDRGWFGLIYSADKISYTFSSNNILTKMMAP</sequence>
<dbReference type="EMBL" id="JBBYHU010000006">
    <property type="protein sequence ID" value="MEL1240342.1"/>
    <property type="molecule type" value="Genomic_DNA"/>
</dbReference>
<keyword evidence="7" id="KW-1185">Reference proteome</keyword>
<dbReference type="Pfam" id="PF00150">
    <property type="entry name" value="Cellulase"/>
    <property type="match status" value="1"/>
</dbReference>
<organism evidence="6 7">
    <name type="scientific">Flavobacterium flavipallidum</name>
    <dbReference type="NCBI Taxonomy" id="3139140"/>
    <lineage>
        <taxon>Bacteria</taxon>
        <taxon>Pseudomonadati</taxon>
        <taxon>Bacteroidota</taxon>
        <taxon>Flavobacteriia</taxon>
        <taxon>Flavobacteriales</taxon>
        <taxon>Flavobacteriaceae</taxon>
        <taxon>Flavobacterium</taxon>
    </lineage>
</organism>
<dbReference type="PROSITE" id="PS51257">
    <property type="entry name" value="PROKAR_LIPOPROTEIN"/>
    <property type="match status" value="1"/>
</dbReference>
<dbReference type="SUPFAM" id="SSF51445">
    <property type="entry name" value="(Trans)glycosidases"/>
    <property type="match status" value="1"/>
</dbReference>
<evidence type="ECO:0000313" key="6">
    <source>
        <dbReference type="EMBL" id="MEL1240342.1"/>
    </source>
</evidence>
<evidence type="ECO:0000313" key="7">
    <source>
        <dbReference type="Proteomes" id="UP001398556"/>
    </source>
</evidence>
<gene>
    <name evidence="6" type="ORF">AAEO59_04710</name>
</gene>
<evidence type="ECO:0000259" key="5">
    <source>
        <dbReference type="Pfam" id="PF00150"/>
    </source>
</evidence>
<accession>A0ABU9HK62</accession>
<evidence type="ECO:0000256" key="2">
    <source>
        <dbReference type="ARBA" id="ARBA00022801"/>
    </source>
</evidence>
<dbReference type="Proteomes" id="UP001398556">
    <property type="component" value="Unassembled WGS sequence"/>
</dbReference>
<keyword evidence="2 4" id="KW-0378">Hydrolase</keyword>
<dbReference type="InterPro" id="IPR001547">
    <property type="entry name" value="Glyco_hydro_5"/>
</dbReference>
<name>A0ABU9HK62_9FLAO</name>
<dbReference type="PANTHER" id="PTHR31297:SF17">
    <property type="entry name" value="ENDOGLUCANASE"/>
    <property type="match status" value="1"/>
</dbReference>